<evidence type="ECO:0000256" key="2">
    <source>
        <dbReference type="ARBA" id="ARBA00005336"/>
    </source>
</evidence>
<keyword evidence="12" id="KW-1185">Reference proteome</keyword>
<gene>
    <name evidence="10" type="ORF">EDD74_1483</name>
    <name evidence="9" type="ORF">FAEUMB_00560</name>
</gene>
<dbReference type="Proteomes" id="UP000294613">
    <property type="component" value="Unassembled WGS sequence"/>
</dbReference>
<evidence type="ECO:0000256" key="5">
    <source>
        <dbReference type="ARBA" id="ARBA00022801"/>
    </source>
</evidence>
<dbReference type="InterPro" id="IPR051915">
    <property type="entry name" value="Cellulose_Degrad_GH3"/>
</dbReference>
<dbReference type="InterPro" id="IPR036881">
    <property type="entry name" value="Glyco_hydro_3_C_sf"/>
</dbReference>
<evidence type="ECO:0000313" key="10">
    <source>
        <dbReference type="EMBL" id="TCS59942.1"/>
    </source>
</evidence>
<comment type="caution">
    <text evidence="10">The sequence shown here is derived from an EMBL/GenBank/DDBJ whole genome shotgun (WGS) entry which is preliminary data.</text>
</comment>
<dbReference type="RefSeq" id="WP_116440899.1">
    <property type="nucleotide sequence ID" value="NZ_BHEO01000002.1"/>
</dbReference>
<evidence type="ECO:0000256" key="1">
    <source>
        <dbReference type="ARBA" id="ARBA00000448"/>
    </source>
</evidence>
<dbReference type="GO" id="GO:0009251">
    <property type="term" value="P:glucan catabolic process"/>
    <property type="evidence" value="ECO:0007669"/>
    <property type="project" value="TreeGrafter"/>
</dbReference>
<evidence type="ECO:0000256" key="4">
    <source>
        <dbReference type="ARBA" id="ARBA00022729"/>
    </source>
</evidence>
<dbReference type="Pfam" id="PF01915">
    <property type="entry name" value="Glyco_hydro_3_C"/>
    <property type="match status" value="1"/>
</dbReference>
<organism evidence="10 11">
    <name type="scientific">Faecalimonas umbilicata</name>
    <dbReference type="NCBI Taxonomy" id="1912855"/>
    <lineage>
        <taxon>Bacteria</taxon>
        <taxon>Bacillati</taxon>
        <taxon>Bacillota</taxon>
        <taxon>Clostridia</taxon>
        <taxon>Lachnospirales</taxon>
        <taxon>Lachnospiraceae</taxon>
        <taxon>Faecalimonas</taxon>
    </lineage>
</organism>
<dbReference type="PANTHER" id="PTHR30620">
    <property type="entry name" value="PERIPLASMIC BETA-GLUCOSIDASE-RELATED"/>
    <property type="match status" value="1"/>
</dbReference>
<keyword evidence="4" id="KW-0732">Signal</keyword>
<dbReference type="SUPFAM" id="SSF51445">
    <property type="entry name" value="(Trans)glycosidases"/>
    <property type="match status" value="1"/>
</dbReference>
<accession>A0A4R3J422</accession>
<evidence type="ECO:0000313" key="9">
    <source>
        <dbReference type="EMBL" id="GBU03515.1"/>
    </source>
</evidence>
<dbReference type="EC" id="3.2.1.21" evidence="3"/>
<evidence type="ECO:0000259" key="8">
    <source>
        <dbReference type="Pfam" id="PF01915"/>
    </source>
</evidence>
<keyword evidence="5" id="KW-0378">Hydrolase</keyword>
<dbReference type="InterPro" id="IPR017853">
    <property type="entry name" value="GH"/>
</dbReference>
<dbReference type="GO" id="GO:0008422">
    <property type="term" value="F:beta-glucosidase activity"/>
    <property type="evidence" value="ECO:0007669"/>
    <property type="project" value="UniProtKB-EC"/>
</dbReference>
<dbReference type="EMBL" id="SLZV01000048">
    <property type="protein sequence ID" value="TCS59942.1"/>
    <property type="molecule type" value="Genomic_DNA"/>
</dbReference>
<dbReference type="SUPFAM" id="SSF52279">
    <property type="entry name" value="Beta-D-glucan exohydrolase, C-terminal domain"/>
    <property type="match status" value="1"/>
</dbReference>
<dbReference type="Pfam" id="PF00933">
    <property type="entry name" value="Glyco_hydro_3"/>
    <property type="match status" value="1"/>
</dbReference>
<dbReference type="Gene3D" id="3.20.20.300">
    <property type="entry name" value="Glycoside hydrolase, family 3, N-terminal domain"/>
    <property type="match status" value="1"/>
</dbReference>
<evidence type="ECO:0000256" key="3">
    <source>
        <dbReference type="ARBA" id="ARBA00012744"/>
    </source>
</evidence>
<evidence type="ECO:0000313" key="12">
    <source>
        <dbReference type="Proteomes" id="UP000702954"/>
    </source>
</evidence>
<feature type="domain" description="Glycoside hydrolase family 3 C-terminal" evidence="8">
    <location>
        <begin position="506"/>
        <end position="717"/>
    </location>
</feature>
<sequence length="748" mass="83036">MSAKKATEMIRYYKNPNGPTIGVTAKDVIESDGLYFKDLNGDGTLNTYKDWRKTPSERAKALAEELSSEEKIGLLFINSLKMGAYQEDKEAVDATGLLDEKVIEKDTTIFNAEKYHGTTYTVKDMGIRHFILRENPKPDELADWMNELNALAEGETHAIPVLMVSNSRNENGEIVFGMNDAAGVFATWPGTMGIAAAVKGSSLDLIDDFAECIREEWDATGMKKGYMYMADVVSDPRWQRTYGTFGEDPELINNIFDRLVPGIQGSKDGVTTDGVAMTVKHFPGGGARENGFDPHYKQGQWNVYQTENSLQKYHLPGFRSSIANHVSSIMPYYAKPAAEKSGIQYDMNGNPIEMIPVGFAFNQFFLKELLQNQMNFQGYINSDSGITINMAWGVEELDIPERIALAVNSGVDIISGSFDVFAAKEALDRRTNGYYTDGAHKIPDGYTLEQITLSEEALTTAAAHTLKEMFELGVFENPYRDPQTAKEVIANPVHWKHADDVHRKSVVLLKNKEQLLPLTAEKLADKKIFAKGFASKEETAKALTEKLHSILAETPGVTLTDHYEDADYAFLFASPSSGEYFNATKGYLELDICENKTVHDVDDLGRPAEATHEETTLLGTDEIRVISEAIHANGGKVISNINFTLAWMVGNVERYSDALLAGFDTFPEATIDIITGAYTPSGKMPITLPKDDSVLAVNADGVCVSRNDVPGYDKDFYMPEEMKDENGKAYAYRDSEGNYYEMNFGLEF</sequence>
<evidence type="ECO:0000313" key="11">
    <source>
        <dbReference type="Proteomes" id="UP000294613"/>
    </source>
</evidence>
<proteinExistence type="inferred from homology"/>
<keyword evidence="6" id="KW-0326">Glycosidase</keyword>
<evidence type="ECO:0000256" key="6">
    <source>
        <dbReference type="ARBA" id="ARBA00023295"/>
    </source>
</evidence>
<protein>
    <recommendedName>
        <fullName evidence="3">beta-glucosidase</fullName>
        <ecNumber evidence="3">3.2.1.21</ecNumber>
    </recommendedName>
</protein>
<dbReference type="InterPro" id="IPR002772">
    <property type="entry name" value="Glyco_hydro_3_C"/>
</dbReference>
<dbReference type="InterPro" id="IPR036962">
    <property type="entry name" value="Glyco_hydro_3_N_sf"/>
</dbReference>
<feature type="domain" description="Glycoside hydrolase family 3 N-terminal" evidence="7">
    <location>
        <begin position="141"/>
        <end position="414"/>
    </location>
</feature>
<dbReference type="PRINTS" id="PR00133">
    <property type="entry name" value="GLHYDRLASE3"/>
</dbReference>
<dbReference type="EMBL" id="BHEO01000002">
    <property type="protein sequence ID" value="GBU03515.1"/>
    <property type="molecule type" value="Genomic_DNA"/>
</dbReference>
<comment type="similarity">
    <text evidence="2">Belongs to the glycosyl hydrolase 3 family.</text>
</comment>
<name>A0A4R3J422_9FIRM</name>
<comment type="catalytic activity">
    <reaction evidence="1">
        <text>Hydrolysis of terminal, non-reducing beta-D-glucosyl residues with release of beta-D-glucose.</text>
        <dbReference type="EC" id="3.2.1.21"/>
    </reaction>
</comment>
<reference evidence="10 11" key="2">
    <citation type="submission" date="2019-03" db="EMBL/GenBank/DDBJ databases">
        <title>Genomic Encyclopedia of Type Strains, Phase IV (KMG-IV): sequencing the most valuable type-strain genomes for metagenomic binning, comparative biology and taxonomic classification.</title>
        <authorList>
            <person name="Goeker M."/>
        </authorList>
    </citation>
    <scope>NUCLEOTIDE SEQUENCE [LARGE SCALE GENOMIC DNA]</scope>
    <source>
        <strain evidence="10 11">DSM 103426</strain>
    </source>
</reference>
<dbReference type="Proteomes" id="UP000702954">
    <property type="component" value="Unassembled WGS sequence"/>
</dbReference>
<dbReference type="PANTHER" id="PTHR30620:SF16">
    <property type="entry name" value="LYSOSOMAL BETA GLUCOSIDASE"/>
    <property type="match status" value="1"/>
</dbReference>
<dbReference type="AlphaFoldDB" id="A0A4R3J422"/>
<dbReference type="InterPro" id="IPR001764">
    <property type="entry name" value="Glyco_hydro_3_N"/>
</dbReference>
<evidence type="ECO:0000259" key="7">
    <source>
        <dbReference type="Pfam" id="PF00933"/>
    </source>
</evidence>
<dbReference type="Gene3D" id="3.40.50.1700">
    <property type="entry name" value="Glycoside hydrolase family 3 C-terminal domain"/>
    <property type="match status" value="1"/>
</dbReference>
<reference evidence="9 12" key="1">
    <citation type="journal article" date="2018" name="Int. J. Syst. Evol. Microbiol.">
        <title>Draft Genome Sequence of Faecalimonas umbilicata JCM 30896T, an Acetate-Producing Bacterium Isolated from Human Feces.</title>
        <authorList>
            <person name="Sakamoto M."/>
            <person name="Ikeyama N."/>
            <person name="Yuki M."/>
            <person name="Ohkuma M."/>
        </authorList>
    </citation>
    <scope>NUCLEOTIDE SEQUENCE [LARGE SCALE GENOMIC DNA]</scope>
    <source>
        <strain evidence="9 12">EGH7</strain>
    </source>
</reference>